<comment type="caution">
    <text evidence="14">Lacks conserved residue(s) required for the propagation of feature annotation.</text>
</comment>
<feature type="repeat" description="LDL-receptor class B" evidence="16">
    <location>
        <begin position="2009"/>
        <end position="2052"/>
    </location>
</feature>
<evidence type="ECO:0000256" key="3">
    <source>
        <dbReference type="ARBA" id="ARBA00022536"/>
    </source>
</evidence>
<feature type="repeat" description="LDL-receptor class B" evidence="16">
    <location>
        <begin position="3591"/>
        <end position="3633"/>
    </location>
</feature>
<feature type="disulfide bond" evidence="15">
    <location>
        <begin position="963"/>
        <end position="975"/>
    </location>
</feature>
<keyword evidence="13" id="KW-0325">Glycoprotein</keyword>
<dbReference type="Pfam" id="PF00057">
    <property type="entry name" value="Ldl_recept_a"/>
    <property type="match status" value="21"/>
</dbReference>
<feature type="disulfide bond" evidence="15">
    <location>
        <begin position="1073"/>
        <end position="1088"/>
    </location>
</feature>
<feature type="disulfide bond" evidence="15">
    <location>
        <begin position="3254"/>
        <end position="3272"/>
    </location>
</feature>
<evidence type="ECO:0000256" key="4">
    <source>
        <dbReference type="ARBA" id="ARBA00022583"/>
    </source>
</evidence>
<dbReference type="FunFam" id="2.120.10.30:FF:000012">
    <property type="entry name" value="Low density lipoprotein receptor-related protein 1"/>
    <property type="match status" value="1"/>
</dbReference>
<feature type="disulfide bond" evidence="15">
    <location>
        <begin position="2618"/>
        <end position="2633"/>
    </location>
</feature>
<feature type="disulfide bond" evidence="15">
    <location>
        <begin position="2557"/>
        <end position="2575"/>
    </location>
</feature>
<dbReference type="FunFam" id="4.10.400.10:FF:000011">
    <property type="entry name" value="Low-density lipoprotein receptor-related protein 1"/>
    <property type="match status" value="3"/>
</dbReference>
<dbReference type="PANTHER" id="PTHR22722">
    <property type="entry name" value="LOW-DENSITY LIPOPROTEIN RECEPTOR-RELATED PROTEIN 2-RELATED"/>
    <property type="match status" value="1"/>
</dbReference>
<dbReference type="FunFam" id="2.120.10.30:FF:000009">
    <property type="entry name" value="Putative low-density lipoprotein receptor-related protein 1B"/>
    <property type="match status" value="1"/>
</dbReference>
<dbReference type="PROSITE" id="PS51120">
    <property type="entry name" value="LDLRB"/>
    <property type="match status" value="24"/>
</dbReference>
<dbReference type="FunFam" id="2.120.10.30:FF:000010">
    <property type="entry name" value="Low density lipoprotein receptor-related protein 1B"/>
    <property type="match status" value="1"/>
</dbReference>
<feature type="repeat" description="LDL-receptor class B" evidence="16">
    <location>
        <begin position="2289"/>
        <end position="2333"/>
    </location>
</feature>
<evidence type="ECO:0000256" key="14">
    <source>
        <dbReference type="PROSITE-ProRule" id="PRU00076"/>
    </source>
</evidence>
<feature type="disulfide bond" evidence="15">
    <location>
        <begin position="3404"/>
        <end position="3419"/>
    </location>
</feature>
<feature type="disulfide bond" evidence="15">
    <location>
        <begin position="3139"/>
        <end position="3157"/>
    </location>
</feature>
<feature type="disulfide bond" evidence="15">
    <location>
        <begin position="2641"/>
        <end position="2653"/>
    </location>
</feature>
<feature type="repeat" description="LDL-receptor class B" evidence="16">
    <location>
        <begin position="1922"/>
        <end position="1964"/>
    </location>
</feature>
<feature type="disulfide bond" evidence="14">
    <location>
        <begin position="3859"/>
        <end position="3869"/>
    </location>
</feature>
<dbReference type="FunFam" id="4.10.400.10:FF:000005">
    <property type="entry name" value="low-density lipoprotein receptor-related protein 1B"/>
    <property type="match status" value="1"/>
</dbReference>
<evidence type="ECO:0000256" key="12">
    <source>
        <dbReference type="ARBA" id="ARBA00023170"/>
    </source>
</evidence>
<feature type="repeat" description="LDL-receptor class B" evidence="16">
    <location>
        <begin position="1257"/>
        <end position="1303"/>
    </location>
</feature>
<dbReference type="SMART" id="SM00135">
    <property type="entry name" value="LY"/>
    <property type="match status" value="35"/>
</dbReference>
<feature type="disulfide bond" evidence="15">
    <location>
        <begin position="2569"/>
        <end position="2584"/>
    </location>
</feature>
<dbReference type="FunFam" id="4.10.400.10:FF:000010">
    <property type="entry name" value="Low-density lipoprotein receptor-related protein 1"/>
    <property type="match status" value="1"/>
</dbReference>
<keyword evidence="12" id="KW-0675">Receptor</keyword>
<feature type="disulfide bond" evidence="15">
    <location>
        <begin position="1030"/>
        <end position="1045"/>
    </location>
</feature>
<feature type="repeat" description="LDL-receptor class B" evidence="16">
    <location>
        <begin position="359"/>
        <end position="402"/>
    </location>
</feature>
<gene>
    <name evidence="20" type="primary">LRP1</name>
</gene>
<feature type="disulfide bond" evidence="15">
    <location>
        <begin position="2518"/>
        <end position="2536"/>
    </location>
</feature>
<dbReference type="SMART" id="SM00181">
    <property type="entry name" value="EGF"/>
    <property type="match status" value="17"/>
</dbReference>
<evidence type="ECO:0000256" key="7">
    <source>
        <dbReference type="ARBA" id="ARBA00022737"/>
    </source>
</evidence>
<feature type="disulfide bond" evidence="15">
    <location>
        <begin position="843"/>
        <end position="855"/>
    </location>
</feature>
<protein>
    <submittedName>
        <fullName evidence="20">LDL receptor related protein 1</fullName>
    </submittedName>
</protein>
<feature type="repeat" description="LDL-receptor class B" evidence="16">
    <location>
        <begin position="551"/>
        <end position="593"/>
    </location>
</feature>
<feature type="repeat" description="LDL-receptor class B" evidence="16">
    <location>
        <begin position="1575"/>
        <end position="1617"/>
    </location>
</feature>
<dbReference type="FunFam" id="2.10.25.10:FF:000129">
    <property type="entry name" value="Low-density lipoprotein receptor-related protein 1"/>
    <property type="match status" value="1"/>
</dbReference>
<feature type="disulfide bond" evidence="15">
    <location>
        <begin position="2477"/>
        <end position="2495"/>
    </location>
</feature>
<reference evidence="20" key="1">
    <citation type="submission" date="2019-03" db="UniProtKB">
        <authorList>
            <consortium name="Ensembl"/>
        </authorList>
    </citation>
    <scope>IDENTIFICATION</scope>
</reference>
<dbReference type="PROSITE" id="PS00022">
    <property type="entry name" value="EGF_1"/>
    <property type="match status" value="2"/>
</dbReference>
<dbReference type="FunFam" id="2.10.25.10:FF:000505">
    <property type="entry name" value="Low-density lipoprotein receptor-related protein 1"/>
    <property type="match status" value="1"/>
</dbReference>
<dbReference type="FunFam" id="4.10.400.10:FF:000026">
    <property type="entry name" value="Low-density lipoprotein receptor-related protein 1"/>
    <property type="match status" value="1"/>
</dbReference>
<dbReference type="InterPro" id="IPR026823">
    <property type="entry name" value="cEGF"/>
</dbReference>
<dbReference type="Gene3D" id="4.10.400.10">
    <property type="entry name" value="Low-density Lipoprotein Receptor"/>
    <property type="match status" value="21"/>
</dbReference>
<feature type="repeat" description="LDL-receptor class B" evidence="16">
    <location>
        <begin position="640"/>
        <end position="690"/>
    </location>
</feature>
<evidence type="ECO:0000256" key="16">
    <source>
        <dbReference type="PROSITE-ProRule" id="PRU00461"/>
    </source>
</evidence>
<keyword evidence="7" id="KW-0677">Repeat</keyword>
<dbReference type="GO" id="GO:0005886">
    <property type="term" value="C:plasma membrane"/>
    <property type="evidence" value="ECO:0007669"/>
    <property type="project" value="TreeGrafter"/>
</dbReference>
<feature type="disulfide bond" evidence="15">
    <location>
        <begin position="891"/>
        <end position="909"/>
    </location>
</feature>
<keyword evidence="6" id="KW-0732">Signal</keyword>
<evidence type="ECO:0000313" key="20">
    <source>
        <dbReference type="Ensembl" id="ENSUMAP00000026198"/>
    </source>
</evidence>
<feature type="domain" description="EGF-like" evidence="19">
    <location>
        <begin position="3855"/>
        <end position="3891"/>
    </location>
</feature>
<feature type="disulfide bond" evidence="14">
    <location>
        <begin position="3881"/>
        <end position="3890"/>
    </location>
</feature>
<feature type="repeat" description="LDL-receptor class B" evidence="16">
    <location>
        <begin position="1304"/>
        <end position="1346"/>
    </location>
</feature>
<dbReference type="SUPFAM" id="SSF63825">
    <property type="entry name" value="YWTD domain"/>
    <property type="match status" value="8"/>
</dbReference>
<dbReference type="InterPro" id="IPR000742">
    <property type="entry name" value="EGF"/>
</dbReference>
<dbReference type="SUPFAM" id="SSF57184">
    <property type="entry name" value="Growth factor receptor domain"/>
    <property type="match status" value="2"/>
</dbReference>
<feature type="disulfide bond" evidence="15">
    <location>
        <begin position="850"/>
        <end position="868"/>
    </location>
</feature>
<evidence type="ECO:0000256" key="6">
    <source>
        <dbReference type="ARBA" id="ARBA00022729"/>
    </source>
</evidence>
<feature type="disulfide bond" evidence="15">
    <location>
        <begin position="944"/>
        <end position="959"/>
    </location>
</feature>
<evidence type="ECO:0000256" key="15">
    <source>
        <dbReference type="PROSITE-ProRule" id="PRU00124"/>
    </source>
</evidence>
<dbReference type="PANTHER" id="PTHR22722:SF5">
    <property type="entry name" value="LOW-DENSITY LIPOPROTEIN RECEPTOR-RELATED PROTEIN 1B"/>
    <property type="match status" value="1"/>
</dbReference>
<dbReference type="GeneTree" id="ENSGT00940000157899"/>
<dbReference type="Pfam" id="PF07645">
    <property type="entry name" value="EGF_CA"/>
    <property type="match status" value="2"/>
</dbReference>
<feature type="repeat" description="LDL-receptor class B" evidence="16">
    <location>
        <begin position="1879"/>
        <end position="1921"/>
    </location>
</feature>
<dbReference type="FunFam" id="4.10.400.10:FF:000031">
    <property type="entry name" value="Low-density lipoprotein receptor-related protein 1"/>
    <property type="match status" value="1"/>
</dbReference>
<evidence type="ECO:0000256" key="18">
    <source>
        <dbReference type="SAM" id="Phobius"/>
    </source>
</evidence>
<dbReference type="PROSITE" id="PS01187">
    <property type="entry name" value="EGF_CA"/>
    <property type="match status" value="2"/>
</dbReference>
<feature type="disulfide bond" evidence="15">
    <location>
        <begin position="3186"/>
        <end position="3201"/>
    </location>
</feature>
<dbReference type="Ensembl" id="ENSUMAT00000031017.1">
    <property type="protein sequence ID" value="ENSUMAP00000026198.1"/>
    <property type="gene ID" value="ENSUMAG00000018098.1"/>
</dbReference>
<dbReference type="GO" id="GO:0006897">
    <property type="term" value="P:endocytosis"/>
    <property type="evidence" value="ECO:0007669"/>
    <property type="project" value="UniProtKB-KW"/>
</dbReference>
<dbReference type="PROSITE" id="PS01186">
    <property type="entry name" value="EGF_2"/>
    <property type="match status" value="2"/>
</dbReference>
<keyword evidence="3 14" id="KW-0245">EGF-like domain</keyword>
<feature type="domain" description="EGF-like" evidence="19">
    <location>
        <begin position="3892"/>
        <end position="3927"/>
    </location>
</feature>
<feature type="repeat" description="LDL-receptor class B" evidence="16">
    <location>
        <begin position="1347"/>
        <end position="1393"/>
    </location>
</feature>
<feature type="disulfide bond" evidence="15">
    <location>
        <begin position="2715"/>
        <end position="2733"/>
    </location>
</feature>
<keyword evidence="5 18" id="KW-0812">Transmembrane</keyword>
<dbReference type="Pfam" id="PF12662">
    <property type="entry name" value="cEGF"/>
    <property type="match status" value="1"/>
</dbReference>
<feature type="repeat" description="LDL-receptor class B" evidence="16">
    <location>
        <begin position="594"/>
        <end position="639"/>
    </location>
</feature>
<evidence type="ECO:0000256" key="2">
    <source>
        <dbReference type="ARBA" id="ARBA00009939"/>
    </source>
</evidence>
<evidence type="ECO:0000259" key="19">
    <source>
        <dbReference type="PROSITE" id="PS50026"/>
    </source>
</evidence>
<feature type="repeat" description="LDL-receptor class B" evidence="16">
    <location>
        <begin position="2896"/>
        <end position="2938"/>
    </location>
</feature>
<feature type="repeat" description="LDL-receptor class B" evidence="16">
    <location>
        <begin position="1394"/>
        <end position="1438"/>
    </location>
</feature>
<feature type="region of interest" description="Disordered" evidence="17">
    <location>
        <begin position="2738"/>
        <end position="2770"/>
    </location>
</feature>
<feature type="repeat" description="LDL-receptor class B" evidence="16">
    <location>
        <begin position="1965"/>
        <end position="2008"/>
    </location>
</feature>
<dbReference type="InterPro" id="IPR000033">
    <property type="entry name" value="LDLR_classB_rpt"/>
</dbReference>
<dbReference type="SMART" id="SM00192">
    <property type="entry name" value="LDLa"/>
    <property type="match status" value="22"/>
</dbReference>
<feature type="disulfide bond" evidence="15">
    <location>
        <begin position="3293"/>
        <end position="3311"/>
    </location>
</feature>
<dbReference type="FunFam" id="4.10.400.10:FF:000029">
    <property type="entry name" value="prolow-density lipoprotein receptor-related protein 1"/>
    <property type="match status" value="1"/>
</dbReference>
<dbReference type="InterPro" id="IPR023415">
    <property type="entry name" value="LDLR_class-A_CS"/>
</dbReference>
<dbReference type="FunFam" id="2.10.25.10:FF:000204">
    <property type="entry name" value="LDL receptor related protein 1"/>
    <property type="match status" value="1"/>
</dbReference>
<dbReference type="SUPFAM" id="SSF57424">
    <property type="entry name" value="LDL receptor-like module"/>
    <property type="match status" value="21"/>
</dbReference>
<feature type="disulfide bond" evidence="15">
    <location>
        <begin position="3151"/>
        <end position="3166"/>
    </location>
</feature>
<dbReference type="InterPro" id="IPR002172">
    <property type="entry name" value="LDrepeatLR_classA_rpt"/>
</dbReference>
<dbReference type="FunFam" id="4.10.400.10:FF:000015">
    <property type="entry name" value="Low-density lipoprotein receptor-related protein 1"/>
    <property type="match status" value="1"/>
</dbReference>
<feature type="repeat" description="LDL-receptor class B" evidence="16">
    <location>
        <begin position="2939"/>
        <end position="2982"/>
    </location>
</feature>
<feature type="disulfide bond" evidence="15">
    <location>
        <begin position="3385"/>
        <end position="3397"/>
    </location>
</feature>
<feature type="disulfide bond" evidence="15">
    <location>
        <begin position="3132"/>
        <end position="3144"/>
    </location>
</feature>
<dbReference type="PROSITE" id="PS01209">
    <property type="entry name" value="LDLRA_1"/>
    <property type="match status" value="12"/>
</dbReference>
<dbReference type="FunFam" id="2.120.10.30:FF:000020">
    <property type="entry name" value="Prolow-density lipoprotein receptor-related protein 1"/>
    <property type="match status" value="1"/>
</dbReference>
<feature type="disulfide bond" evidence="14">
    <location>
        <begin position="3917"/>
        <end position="3926"/>
    </location>
</feature>
<evidence type="ECO:0000256" key="11">
    <source>
        <dbReference type="ARBA" id="ARBA00023157"/>
    </source>
</evidence>
<dbReference type="FunFam" id="4.10.400.10:FF:000009">
    <property type="entry name" value="Low-density lipoprotein receptor-related protein 1"/>
    <property type="match status" value="1"/>
</dbReference>
<feature type="disulfide bond" evidence="15">
    <location>
        <begin position="2648"/>
        <end position="2666"/>
    </location>
</feature>
<dbReference type="InterPro" id="IPR001881">
    <property type="entry name" value="EGF-like_Ca-bd_dom"/>
</dbReference>
<name>A0A452UYI4_URSMA</name>
<dbReference type="InterPro" id="IPR036055">
    <property type="entry name" value="LDL_receptor-like_sf"/>
</dbReference>
<sequence>VSETRTCSPKQFACRDQITCISKGWRCDGERDCPDGSDEAPEICPQSKAQRCQPNEHNCLGTELCVLMSRLCNGVQDCADGSDEGPHCRELQGPCSQLGCQHHCVPTLNGPTCYCNNSFQLQADGKTCKDFDECSVYGTCSQLCTNTDGSFTCGCVEGYLLQPDNRSCKAKNEPVDRPPVLLIANSQNILATYLSGAQVSTITPTSTRQTTAMDFSYANETVCWVHVGDSAAQTQLKCARMPGLKGFVDEHTINISLSLHHVEQMAIDWLTGNFYFVDDIDDRIFVCNRNGDTCVTLLDLELYNPKGIALDPAMGKVFFTDYGQIPKVERCDMDGQNRTKLVDSKIVFPHGITLDLVSRLVYWADAYLDYIEVVDYEGKGRQTIIQGILIEHLYGLTVFENYLYATNSDNANAQQKTSVIRVNRFNSTDYQVVTRVDKGGALHIYHQRRQPRVRSHACENDQFGKPGGCSDICLLANSHKARTCRCRSGFSLGSDGKSCKKPEHELFLVYGKGRPGIIRGMDMGAKVPDEHMIPIENLMNPRALDFHAETGFIYFADTTSYLIGRQKIDGTERETILKDGIHNVEGVAVDWMGDNLYWTDDGPKKTISVARLEKAAQTRKTLIEGKMTHPRAIVVDPLNGWMYWTDWEEDPKDSRRGRLERAWMDGSHRDIFVTSKTVLWPNGLSLDIPAGRLYWVDAFYDRIETILLNGTDRKIVYEGPELNHAFGLCHHGNYLFWTEYRSGSVYRLERGADSPPPTVTLLRSERPPIFEIRMYDAQQQQGTPGAGASDGGCCSSLCLATPGSRQCACAEDQVLDTDGVTCLGMRCPAGLGDLGAVLNQHTCPSDRFKCENNRCIPNRWLCDGDNDCGNSEDESNATCSARTCPPNQFSCASGRCIPISWTCDLDDDCGDRSDESASCAYPTCFPLTQFTCNNGRCININWRCDNDNDCGDNSDEAGCSHSCSSTQFKCNSGRCIPEHWTCDGDNDCGDYSDETHANCTNQATRPPGGCHNDEFQCRLDGLCIPLRWRCDGDTDCMDSSDEKSCEGVTHVCDPNVKFGCKDSARCISKAWVCDGDSDCEDNSDEENCESLACRPPSHPCANNTSVCLPLDKLCDGNDDCGDGSDEGELCDQCSLNNGGCSHNCSVAPGEGIVCSCPLGMELGPDNHTCQIQSYCAKHLKCSQKCDQNKFSVKCSCYEGWVLEPDGESCRSLDPFKPFIIFSNRHEIRRIDLHKGDYSVLVPGLRNTIALDFHLSQSALYWTDVVEDKIYRGKLLDNGALTSFEVVIQYGLATPEGLAVDWIAGNIYWVESNLDQIEVAKLDGTLRTTLLAGDIEHPRAIALDPRDGILFWTDWDASLPRIEAASMSGAGRRTIHRETGSGGWPNGLTVDYLEKRILWIDARSDAIYSARYDGSGHMEVLRGHEFLSHPFAVTLYGGEVYWTDWRTNTLAKANKWTGHNVTVVQRTNTQPFDLQVYHPSRQPMAPNPCEANGGRGPCSHLCLINYNRTVSCACPHLMKLHKDNTTCYEFKKFLLYARQMEIRGVDLDAPYYNYIISFTVPDIDNVTVLDYDAREQRVYWSDVRTQAIKRAFINGTGVETVVSADLPNAHGLAVDWVSRNLFWTSYDTNKKQINVARLDGSFKNAVVQGLEQPHGLVVHPLKLYWTDGDNISMANMDGSNRTLLFSGQKGPVGLAIDFPESKLYWISSGNHTISRCNLDGSGLEVIDAMRSQLGKATALAIMGDKLWWADQVSEKMGTCNKADGSESVALRNSTTLVMHMKVYDESIQLGEGTNPCSVNNGDCSQLCLPTSESTRSCMCTAGYSLRSGQQACEGVGSFLLYSVHEGIRGIPLDPNDKSDALVPVSGTSLAVGIDFHAENDTIYWVDMGLSTISRAKRDQTWREDVVTNGIGRVEGIAVDWIAGNIYWTDQGFDVIEVARLNGSFRYVVISQGLDKPRAITVHPEKGYLFWTEWGQYPRIERSRLDGTERVVLVNVSISWPNGISVDYQDGKLYWCDARTDKIERIDLETGENREVVLSSNNMDMFSVSVFEDFIYWSDRTHANGSIKRGSKDNATDSVPLRTGIGVQLKDIKVFNRDRQKGTNVCAVANGGCQRLCRCGGGGQRACACAHGMLAEDGAACREYAGYLLYSERTILKSIHLSDERNLNAPVQPFEDPEHMKNVIALAFDYRAGTSLGTPNRIFFSDIHFGNIQQINDDGSGRTTIVENVGSVEGLAYHRGWDTLYWTSYTTSTITRHTVDQTRPGAFERETVITMSGDDHPRAFVLDECQNLMFWTNWNEQHPSIMRAALSGANVLTLIEKDIRTPNGLAIDHRAEKLYFSDATLDKIERCEYDGSHRYVILKSEPVHPFGLAVYGEHIFWTDWVRRAVQRANKYVGSDMKLLRVDIPQQPMGIIAVANDTNSCELSPCRVNNGGCQDLCLLTHQGHVNCSCRGGRILQEDLTCRAMNSSCRAQDEFECANGECINFSLTCDGVSHCKDKSDEKPSYCNSRRCKKTFRQCSNGRCVPNMLWCNGADDCGDGSDEIPCNKTACGVGEFRCRDGTCIGNSSRCNQFVDCEDASDEMNCSATDCSSYFRLGVKGVRFQPCERTSLCYAPSWVCDGANDCGDYSDERDCPGVKRPRCPLNYFACPSGRCIPMSWTCDKEDDCEHGEDETHCRMPWVSPFHPPPACPVGAEGLRLSPSTVYNSTCDDREFMCQNRQCIPKHFVCDHDRDCTDGSDESTECGEPRGGDGRGAPGPSGSPQPHPLTPSLLPQTQGSLCPQCRCRPGFRLKDDGRTCADVDECSTTFPCSQRCVNTHGSYKCLCVRPPSPRPPHIQGLNNAVALDFDYREQMIYWTDVTTQGSMIRRMHLNGSNVQVLHRTGLSNPDGLAVDWVGGNLYWCDKGRDTIEVSKLNGAYRTVLVSSGLREPRALVVDVQNGYLYWTDWGDHSLIGRIGMDGSGRSVIVDTKITWPNGLTLDYVTERIYWADAREDYIEFASLDGSNRHVVLSQDIPHIFALTLFEDYVYWTDWETKSINRAHKTTGTNKTLLTSTLHRPMDLHVFHALLPNHPCKVNNGGCSNLCLLSPGGGHKCACPTNFYLGSDGRTCVSNCTASQVRLFPLTPIHRSEFKCRPGQFQCSTGICTNPAFICDGDNDCQDNSDEANCGKGQFKCTNTNRCIPGIFRCNGQDNCGDGEDERDCPEVTCAPNQFQCSITKRCIPRVWVCDRDNDCVDGSDEPANCNERTCEPYQFRCKNNRCVPGRWQCDYDNDCGDNSDEESASRRHGGQVAIRCKNNRCVPGRWQCDYDNDCGDNSDEESATPRPCSESEFSCANGRCIAGRWKCDGDHDCADGSDEVGRESSRREGWPREGRSRLCPQKDCTPRCDMDQFQCKSGHCIPLRWRCDADADCMDGSDEEACGTGAFFLSCGHCSCKKSFLSTYHVPDINECLRFGTCSQLCNNTKGGHLCSCARNFMKTHNTCKAEGSEYQVLYIADDNEIRSLFPSHPHSAYEQAFQGDESVRIDAMDVHVKAGRVYWTNWHTGTISYRSLPPAAPPTTSNRHRRQIDRGVTHLNISGLKMPRGIAIDWVAGNVYWTDSGRDVIEVAQMKGENRKTLISGMIDEPHAIVVDPLRGTMYWSDWGNHPKIETAAMDGTLRETLVQDNIQWPTGLAVDYHNERLYWADAKLSVIGSIRLNGTDPIVAADSKRGLSHPFSIDVFEDYIYGVTYINNRVFKIHKFGHSPLINLTGGLSHASDVVLYHQHKQPEVTNPCDRKKCEWLCLLSPSGPVCTCPNGKRLDNGTCVAVPSPTPPPDALLPPQQGRRCSGATAPLTHPLPPGMPTCRCPTGFTGPKCTQQVCAGYCANNSTCTVNQGNQPQCRCLPGFLGDRCQYRQCSGYCENLGTCQMAADGSRQCRCTAYFEGPRCEVDKCSRCLDGACVVNKQSGDVTYMASILIPLLLLLLMLLVAGVVFWYKRRVRGAKGFQHQRMTNGAMNVEIGNPTYKMYEGGEPDDVGGLLDADFALDPDKPTNFTNPVYATLYMGGHGSRHSLASTDEKRELLGRGPEDEIGDPLA</sequence>
<keyword evidence="4" id="KW-0254">Endocytosis</keyword>
<dbReference type="Gene3D" id="4.10.1220.10">
    <property type="entry name" value="EGF-type module"/>
    <property type="match status" value="1"/>
</dbReference>
<dbReference type="FunFam" id="2.10.25.10:FF:000144">
    <property type="entry name" value="Low-density lipoprotein receptor-related protein 1"/>
    <property type="match status" value="1"/>
</dbReference>
<dbReference type="GO" id="GO:0043235">
    <property type="term" value="C:receptor complex"/>
    <property type="evidence" value="ECO:0007669"/>
    <property type="project" value="TreeGrafter"/>
</dbReference>
<dbReference type="FunFam" id="2.120.10.30:FF:000018">
    <property type="entry name" value="Low-density lipoprotein receptor-related protein 1"/>
    <property type="match status" value="1"/>
</dbReference>
<dbReference type="Pfam" id="PF14670">
    <property type="entry name" value="FXa_inhibition"/>
    <property type="match status" value="2"/>
</dbReference>
<dbReference type="PROSITE" id="PS50068">
    <property type="entry name" value="LDLRA_2"/>
    <property type="match status" value="22"/>
</dbReference>
<accession>A0A452UYI4</accession>
<evidence type="ECO:0000256" key="17">
    <source>
        <dbReference type="SAM" id="MobiDB-lite"/>
    </source>
</evidence>
<dbReference type="FunFam" id="2.120.10.30:FF:000015">
    <property type="entry name" value="Low-density lipoprotein receptor-related protein 1"/>
    <property type="match status" value="1"/>
</dbReference>
<feature type="disulfide bond" evidence="15">
    <location>
        <begin position="2511"/>
        <end position="2523"/>
    </location>
</feature>
<dbReference type="FunFam" id="2.10.25.10:FF:000088">
    <property type="entry name" value="Prolow-density lipoprotein receptor-related protein 1"/>
    <property type="match status" value="1"/>
</dbReference>
<feature type="disulfide bond" evidence="15">
    <location>
        <begin position="884"/>
        <end position="896"/>
    </location>
</feature>
<feature type="disulfide bond" evidence="15">
    <location>
        <begin position="2530"/>
        <end position="2545"/>
    </location>
</feature>
<feature type="disulfide bond" evidence="15">
    <location>
        <begin position="970"/>
        <end position="988"/>
    </location>
</feature>
<feature type="repeat" description="LDL-receptor class B" evidence="16">
    <location>
        <begin position="691"/>
        <end position="734"/>
    </location>
</feature>
<dbReference type="SMART" id="SM00179">
    <property type="entry name" value="EGF_CA"/>
    <property type="match status" value="4"/>
</dbReference>
<feature type="disulfide bond" evidence="15">
    <location>
        <begin position="932"/>
        <end position="950"/>
    </location>
</feature>
<dbReference type="PROSITE" id="PS50026">
    <property type="entry name" value="EGF_3"/>
    <property type="match status" value="2"/>
</dbReference>
<dbReference type="FunFam" id="4.10.400.10:FF:000004">
    <property type="entry name" value="Low-density lipoprotein receptor-related protein 1"/>
    <property type="match status" value="1"/>
</dbReference>
<dbReference type="FunFam" id="2.120.10.30:FF:000014">
    <property type="entry name" value="Low-density lipoprotein receptor-related protein 1"/>
    <property type="match status" value="1"/>
</dbReference>
<dbReference type="InterPro" id="IPR051221">
    <property type="entry name" value="LDLR-related"/>
</dbReference>
<organism evidence="20">
    <name type="scientific">Ursus maritimus</name>
    <name type="common">Polar bear</name>
    <name type="synonym">Thalarctos maritimus</name>
    <dbReference type="NCBI Taxonomy" id="29073"/>
    <lineage>
        <taxon>Eukaryota</taxon>
        <taxon>Metazoa</taxon>
        <taxon>Chordata</taxon>
        <taxon>Craniata</taxon>
        <taxon>Vertebrata</taxon>
        <taxon>Euteleostomi</taxon>
        <taxon>Mammalia</taxon>
        <taxon>Eutheria</taxon>
        <taxon>Laurasiatheria</taxon>
        <taxon>Carnivora</taxon>
        <taxon>Caniformia</taxon>
        <taxon>Ursidae</taxon>
        <taxon>Ursus</taxon>
    </lineage>
</organism>
<feature type="repeat" description="LDL-receptor class B" evidence="16">
    <location>
        <begin position="2983"/>
        <end position="3025"/>
    </location>
</feature>
<dbReference type="Pfam" id="PF00058">
    <property type="entry name" value="Ldl_recept_b"/>
    <property type="match status" value="15"/>
</dbReference>
<feature type="disulfide bond" evidence="14">
    <location>
        <begin position="3895"/>
        <end position="3905"/>
    </location>
</feature>
<dbReference type="GO" id="GO:0005509">
    <property type="term" value="F:calcium ion binding"/>
    <property type="evidence" value="ECO:0007669"/>
    <property type="project" value="InterPro"/>
</dbReference>
<feature type="repeat" description="LDL-receptor class B" evidence="16">
    <location>
        <begin position="315"/>
        <end position="358"/>
    </location>
</feature>
<dbReference type="FunFam" id="4.10.400.10:FF:000065">
    <property type="entry name" value="Transmembrane protease serine 7"/>
    <property type="match status" value="1"/>
</dbReference>
<dbReference type="Gene3D" id="2.10.25.10">
    <property type="entry name" value="Laminin"/>
    <property type="match status" value="9"/>
</dbReference>
<feature type="disulfide bond" evidence="15">
    <location>
        <begin position="3392"/>
        <end position="3410"/>
    </location>
</feature>
<feature type="disulfide bond" evidence="15">
    <location>
        <begin position="3332"/>
        <end position="3350"/>
    </location>
</feature>
<evidence type="ECO:0000256" key="1">
    <source>
        <dbReference type="ARBA" id="ARBA00004479"/>
    </source>
</evidence>
<dbReference type="PRINTS" id="PR00261">
    <property type="entry name" value="LDLRECEPTOR"/>
</dbReference>
<keyword evidence="11 14" id="KW-1015">Disulfide bond</keyword>
<feature type="disulfide bond" evidence="15">
    <location>
        <begin position="3247"/>
        <end position="3259"/>
    </location>
</feature>
<dbReference type="FunFam" id="4.10.400.10:FF:000035">
    <property type="entry name" value="prolow-density lipoprotein receptor-related protein 1"/>
    <property type="match status" value="1"/>
</dbReference>
<feature type="disulfide bond" evidence="15">
    <location>
        <begin position="2708"/>
        <end position="2720"/>
    </location>
</feature>
<evidence type="ECO:0000256" key="13">
    <source>
        <dbReference type="ARBA" id="ARBA00023180"/>
    </source>
</evidence>
<feature type="transmembrane region" description="Helical" evidence="18">
    <location>
        <begin position="3950"/>
        <end position="3974"/>
    </location>
</feature>
<keyword evidence="8" id="KW-0106">Calcium</keyword>
<feature type="region of interest" description="Disordered" evidence="17">
    <location>
        <begin position="3352"/>
        <end position="3373"/>
    </location>
</feature>
<dbReference type="InterPro" id="IPR049883">
    <property type="entry name" value="NOTCH1_EGF-like"/>
</dbReference>
<dbReference type="CDD" id="cd00112">
    <property type="entry name" value="LDLa"/>
    <property type="match status" value="22"/>
</dbReference>
<evidence type="ECO:0000256" key="5">
    <source>
        <dbReference type="ARBA" id="ARBA00022692"/>
    </source>
</evidence>
<evidence type="ECO:0000256" key="10">
    <source>
        <dbReference type="ARBA" id="ARBA00023136"/>
    </source>
</evidence>
<feature type="disulfide bond" evidence="15">
    <location>
        <begin position="2550"/>
        <end position="2562"/>
    </location>
</feature>
<feature type="repeat" description="LDL-receptor class B" evidence="16">
    <location>
        <begin position="2851"/>
        <end position="2895"/>
    </location>
</feature>
<proteinExistence type="inferred from homology"/>
<feature type="disulfide bond" evidence="15">
    <location>
        <begin position="3325"/>
        <end position="3337"/>
    </location>
</feature>
<feature type="repeat" description="LDL-receptor class B" evidence="16">
    <location>
        <begin position="2334"/>
        <end position="2376"/>
    </location>
</feature>
<keyword evidence="10 18" id="KW-0472">Membrane</keyword>
<dbReference type="CDD" id="cd00054">
    <property type="entry name" value="EGF_CA"/>
    <property type="match status" value="1"/>
</dbReference>
<feature type="disulfide bond" evidence="15">
    <location>
        <begin position="2660"/>
        <end position="2675"/>
    </location>
</feature>
<evidence type="ECO:0000256" key="8">
    <source>
        <dbReference type="ARBA" id="ARBA00022837"/>
    </source>
</evidence>
<dbReference type="InterPro" id="IPR011042">
    <property type="entry name" value="6-blade_b-propeller_TolB-like"/>
</dbReference>
<dbReference type="InterPro" id="IPR018097">
    <property type="entry name" value="EGF_Ca-bd_CS"/>
</dbReference>
<dbReference type="FunFam" id="2.10.25.10:FF:000514">
    <property type="entry name" value="prolow-density lipoprotein receptor-related protein 1"/>
    <property type="match status" value="1"/>
</dbReference>
<feature type="repeat" description="LDL-receptor class B" evidence="16">
    <location>
        <begin position="3634"/>
        <end position="3677"/>
    </location>
</feature>
<dbReference type="FunFam" id="4.10.400.10:FF:000028">
    <property type="entry name" value="prolow-density lipoprotein receptor-related protein 1"/>
    <property type="match status" value="1"/>
</dbReference>
<comment type="subcellular location">
    <subcellularLocation>
        <location evidence="1">Membrane</location>
        <topology evidence="1">Single-pass type I membrane protein</topology>
    </subcellularLocation>
</comment>
<dbReference type="SUPFAM" id="SSF57196">
    <property type="entry name" value="EGF/Laminin"/>
    <property type="match status" value="3"/>
</dbReference>
<feature type="repeat" description="LDL-receptor class B" evidence="16">
    <location>
        <begin position="1618"/>
        <end position="1661"/>
    </location>
</feature>
<dbReference type="FunFam" id="2.120.10.30:FF:000019">
    <property type="entry name" value="Low-density lipoprotein receptor-related protein 1"/>
    <property type="match status" value="1"/>
</dbReference>
<keyword evidence="9 18" id="KW-1133">Transmembrane helix</keyword>
<dbReference type="InterPro" id="IPR009030">
    <property type="entry name" value="Growth_fac_rcpt_cys_sf"/>
</dbReference>
<evidence type="ECO:0000256" key="9">
    <source>
        <dbReference type="ARBA" id="ARBA00022989"/>
    </source>
</evidence>
<dbReference type="Gene3D" id="2.120.10.30">
    <property type="entry name" value="TolB, C-terminal domain"/>
    <property type="match status" value="8"/>
</dbReference>
<dbReference type="FunFam" id="4.10.400.10:FF:000008">
    <property type="entry name" value="Low density lipoprotein receptor-related protein 1"/>
    <property type="match status" value="1"/>
</dbReference>
<dbReference type="OMA" id="MCDHDRD"/>
<comment type="similarity">
    <text evidence="2">Belongs to the LDLR family.</text>
</comment>
<dbReference type="FunFam" id="4.10.400.10:FF:000018">
    <property type="entry name" value="Low-density lipoprotein receptor-related protein 1"/>
    <property type="match status" value="1"/>
</dbReference>
<dbReference type="FunFam" id="4.10.400.10:FF:000002">
    <property type="entry name" value="Low-density lipoprotein receptor-related protein 1"/>
    <property type="match status" value="3"/>
</dbReference>